<dbReference type="PANTHER" id="PTHR46124:SF2">
    <property type="entry name" value="D-AMINOACYL-TRNA DEACYLASE"/>
    <property type="match status" value="1"/>
</dbReference>
<dbReference type="InterPro" id="IPR032466">
    <property type="entry name" value="Metal_Hydrolase"/>
</dbReference>
<evidence type="ECO:0000313" key="1">
    <source>
        <dbReference type="EMBL" id="CAH1218403.1"/>
    </source>
</evidence>
<dbReference type="PANTHER" id="PTHR46124">
    <property type="entry name" value="D-AMINOACYL-TRNA DEACYLASE"/>
    <property type="match status" value="1"/>
</dbReference>
<evidence type="ECO:0000313" key="2">
    <source>
        <dbReference type="Proteomes" id="UP000838686"/>
    </source>
</evidence>
<accession>A0ABN8GYX4</accession>
<dbReference type="RefSeq" id="WP_236344883.1">
    <property type="nucleotide sequence ID" value="NZ_CAKMMF010000030.1"/>
</dbReference>
<reference evidence="1" key="1">
    <citation type="submission" date="2022-01" db="EMBL/GenBank/DDBJ databases">
        <authorList>
            <person name="Criscuolo A."/>
        </authorList>
    </citation>
    <scope>NUCLEOTIDE SEQUENCE</scope>
    <source>
        <strain evidence="1">CIP111893</strain>
    </source>
</reference>
<keyword evidence="1" id="KW-0378">Hydrolase</keyword>
<organism evidence="1 2">
    <name type="scientific">Paenibacillus plantiphilus</name>
    <dbReference type="NCBI Taxonomy" id="2905650"/>
    <lineage>
        <taxon>Bacteria</taxon>
        <taxon>Bacillati</taxon>
        <taxon>Bacillota</taxon>
        <taxon>Bacilli</taxon>
        <taxon>Bacillales</taxon>
        <taxon>Paenibacillaceae</taxon>
        <taxon>Paenibacillus</taxon>
    </lineage>
</organism>
<dbReference type="InterPro" id="IPR001130">
    <property type="entry name" value="TatD-like"/>
</dbReference>
<dbReference type="EC" id="3.1.-.-" evidence="1"/>
<dbReference type="EMBL" id="CAKMMF010000030">
    <property type="protein sequence ID" value="CAH1218403.1"/>
    <property type="molecule type" value="Genomic_DNA"/>
</dbReference>
<gene>
    <name evidence="1" type="primary">yjjV</name>
    <name evidence="1" type="ORF">PAECIP111893_04435</name>
</gene>
<protein>
    <submittedName>
        <fullName evidence="1">Metal-dependent hydrolase YjjV</fullName>
        <ecNumber evidence="1">3.1.-.-</ecNumber>
    </submittedName>
</protein>
<comment type="caution">
    <text evidence="1">The sequence shown here is derived from an EMBL/GenBank/DDBJ whole genome shotgun (WGS) entry which is preliminary data.</text>
</comment>
<dbReference type="SUPFAM" id="SSF51556">
    <property type="entry name" value="Metallo-dependent hydrolases"/>
    <property type="match status" value="1"/>
</dbReference>
<dbReference type="Pfam" id="PF01026">
    <property type="entry name" value="TatD_DNase"/>
    <property type="match status" value="1"/>
</dbReference>
<name>A0ABN8GYX4_9BACL</name>
<dbReference type="PIRSF" id="PIRSF005902">
    <property type="entry name" value="DNase_TatD"/>
    <property type="match status" value="1"/>
</dbReference>
<keyword evidence="2" id="KW-1185">Reference proteome</keyword>
<sequence>MGSLESPIRWVDAHLHVDLYEEKRRESMLKEAFAAGVAAVVAVSMDLASSRSNRALSLRHPGQVMPAYGFHPEQALPDAETLEQLFNWLDDRLRAGEHFAIGEVGLPYYSRMEAKEKGASFDEEPYIRLLERFVKLAAETKLPIVLHAVYEDADGVCDLLERHDVRRAHFHWFKGSASTVERMARAGFFISITPDVVYEPEIQQLVRDYPLELMMTETDGPWPFEGPFNGRETHPMMVQDVAAAIAELKGIAVEQAEIQLLNNAATCYRLPKLQPCKGE</sequence>
<dbReference type="Proteomes" id="UP000838686">
    <property type="component" value="Unassembled WGS sequence"/>
</dbReference>
<proteinExistence type="predicted"/>
<dbReference type="GO" id="GO:0016787">
    <property type="term" value="F:hydrolase activity"/>
    <property type="evidence" value="ECO:0007669"/>
    <property type="project" value="UniProtKB-KW"/>
</dbReference>
<dbReference type="Gene3D" id="3.20.20.140">
    <property type="entry name" value="Metal-dependent hydrolases"/>
    <property type="match status" value="1"/>
</dbReference>